<reference evidence="1 2" key="1">
    <citation type="submission" date="2017-03" db="EMBL/GenBank/DDBJ databases">
        <authorList>
            <person name="Afonso C.L."/>
            <person name="Miller P.J."/>
            <person name="Scott M.A."/>
            <person name="Spackman E."/>
            <person name="Goraichik I."/>
            <person name="Dimitrov K.M."/>
            <person name="Suarez D.L."/>
            <person name="Swayne D.E."/>
        </authorList>
    </citation>
    <scope>NUCLEOTIDE SEQUENCE [LARGE SCALE GENOMIC DNA]</scope>
    <source>
        <strain evidence="1 2">CECT 7971</strain>
    </source>
</reference>
<evidence type="ECO:0008006" key="3">
    <source>
        <dbReference type="Google" id="ProtNLM"/>
    </source>
</evidence>
<proteinExistence type="predicted"/>
<protein>
    <recommendedName>
        <fullName evidence="3">DUF2867 domain-containing protein</fullName>
    </recommendedName>
</protein>
<name>A0A1Y5SI95_9RHOB</name>
<evidence type="ECO:0000313" key="2">
    <source>
        <dbReference type="Proteomes" id="UP000193307"/>
    </source>
</evidence>
<dbReference type="RefSeq" id="WP_085849057.1">
    <property type="nucleotide sequence ID" value="NZ_FNZV01000004.1"/>
</dbReference>
<accession>A0A1Y5SI95</accession>
<keyword evidence="2" id="KW-1185">Reference proteome</keyword>
<dbReference type="EMBL" id="FWFW01000005">
    <property type="protein sequence ID" value="SLN41323.1"/>
    <property type="molecule type" value="Genomic_DNA"/>
</dbReference>
<dbReference type="AlphaFoldDB" id="A0A1Y5SI95"/>
<dbReference type="OrthoDB" id="7058586at2"/>
<dbReference type="Proteomes" id="UP000193307">
    <property type="component" value="Unassembled WGS sequence"/>
</dbReference>
<dbReference type="Pfam" id="PF11066">
    <property type="entry name" value="DUF2867"/>
    <property type="match status" value="1"/>
</dbReference>
<dbReference type="InterPro" id="IPR021295">
    <property type="entry name" value="DUF2867"/>
</dbReference>
<organism evidence="1 2">
    <name type="scientific">Pacificibacter marinus</name>
    <dbReference type="NCBI Taxonomy" id="658057"/>
    <lineage>
        <taxon>Bacteria</taxon>
        <taxon>Pseudomonadati</taxon>
        <taxon>Pseudomonadota</taxon>
        <taxon>Alphaproteobacteria</taxon>
        <taxon>Rhodobacterales</taxon>
        <taxon>Roseobacteraceae</taxon>
        <taxon>Pacificibacter</taxon>
    </lineage>
</organism>
<sequence length="162" mass="17937">MPKVIKTSLPKSSHLWSMVQKGDFIDGYATKSDLSPAEAAKIGLSMPNWANALLALRNTIVSPLGLKTDMNATESDAIFPVTYQSHDEIILGTDDSHLNFRIAMKRESDMIHMATWVHRNNALGRAYLTVIMPFHILIVRDCMKRIATHKPDAPIASPAVAK</sequence>
<evidence type="ECO:0000313" key="1">
    <source>
        <dbReference type="EMBL" id="SLN41323.1"/>
    </source>
</evidence>
<gene>
    <name evidence="1" type="ORF">PAM7971_01906</name>
</gene>
<dbReference type="STRING" id="658057.SAMN04488032_104171"/>